<reference evidence="6 7" key="1">
    <citation type="submission" date="2012-10" db="EMBL/GenBank/DDBJ databases">
        <authorList>
            <person name="Zafar N."/>
            <person name="Inman J."/>
            <person name="Hall N."/>
            <person name="Lorenzi H."/>
            <person name="Caler E."/>
        </authorList>
    </citation>
    <scope>NUCLEOTIDE SEQUENCE [LARGE SCALE GENOMIC DNA]</scope>
    <source>
        <strain evidence="6 7">IP1</strain>
    </source>
</reference>
<dbReference type="InterPro" id="IPR027417">
    <property type="entry name" value="P-loop_NTPase"/>
</dbReference>
<dbReference type="GeneID" id="14883715"/>
<dbReference type="SUPFAM" id="SSF52540">
    <property type="entry name" value="P-loop containing nucleoside triphosphate hydrolases"/>
    <property type="match status" value="1"/>
</dbReference>
<evidence type="ECO:0000256" key="4">
    <source>
        <dbReference type="ARBA" id="ARBA00048098"/>
    </source>
</evidence>
<dbReference type="AlphaFoldDB" id="A0A0A1TYD9"/>
<dbReference type="RefSeq" id="XP_004183911.1">
    <property type="nucleotide sequence ID" value="XM_004183863.1"/>
</dbReference>
<dbReference type="OrthoDB" id="18798at2759"/>
<keyword evidence="5" id="KW-0812">Transmembrane</keyword>
<dbReference type="Proteomes" id="UP000014680">
    <property type="component" value="Unassembled WGS sequence"/>
</dbReference>
<dbReference type="PROSITE" id="PS51421">
    <property type="entry name" value="RAS"/>
    <property type="match status" value="1"/>
</dbReference>
<comment type="similarity">
    <text evidence="1">Belongs to the small GTPase superfamily. Ras family.</text>
</comment>
<name>A0A0A1TYD9_ENTIV</name>
<dbReference type="InterPro" id="IPR051065">
    <property type="entry name" value="Ras-related_GTPase"/>
</dbReference>
<evidence type="ECO:0000256" key="5">
    <source>
        <dbReference type="SAM" id="Phobius"/>
    </source>
</evidence>
<dbReference type="SMART" id="SM00173">
    <property type="entry name" value="RAS"/>
    <property type="match status" value="1"/>
</dbReference>
<sequence>MKCKNVYISVLGDSGTGKTSLIEKYIHNTFSNNTETEKDNVYLTHTFYKKVKIPFVIQELSGDHLNDRIMFKSISISLGYIIIYSVTSRTSFENIEGFTRLIWRLTNIRSSDGYIPVTIIGTKSDIYEERVVSTSEGKDYATKHNFAFYEISLKNDENVDPIFKSLFENIFTKSIVNCEEFILNTKNKQQQKVNHKKMPKKIENNTNKCCAQSLFLNCMVYNSYLFVFNILFLYELS</sequence>
<dbReference type="KEGG" id="eiv:EIN_171200"/>
<dbReference type="GO" id="GO:0003925">
    <property type="term" value="F:G protein activity"/>
    <property type="evidence" value="ECO:0007669"/>
    <property type="project" value="UniProtKB-EC"/>
</dbReference>
<comment type="catalytic activity">
    <reaction evidence="4">
        <text>GTP + H2O = GDP + phosphate + H(+)</text>
        <dbReference type="Rhea" id="RHEA:19669"/>
        <dbReference type="ChEBI" id="CHEBI:15377"/>
        <dbReference type="ChEBI" id="CHEBI:15378"/>
        <dbReference type="ChEBI" id="CHEBI:37565"/>
        <dbReference type="ChEBI" id="CHEBI:43474"/>
        <dbReference type="ChEBI" id="CHEBI:58189"/>
        <dbReference type="EC" id="3.6.5.2"/>
    </reaction>
</comment>
<evidence type="ECO:0000256" key="3">
    <source>
        <dbReference type="ARBA" id="ARBA00022801"/>
    </source>
</evidence>
<feature type="transmembrane region" description="Helical" evidence="5">
    <location>
        <begin position="214"/>
        <end position="234"/>
    </location>
</feature>
<evidence type="ECO:0000256" key="1">
    <source>
        <dbReference type="ARBA" id="ARBA00008344"/>
    </source>
</evidence>
<organism evidence="6 7">
    <name type="scientific">Entamoeba invadens IP1</name>
    <dbReference type="NCBI Taxonomy" id="370355"/>
    <lineage>
        <taxon>Eukaryota</taxon>
        <taxon>Amoebozoa</taxon>
        <taxon>Evosea</taxon>
        <taxon>Archamoebae</taxon>
        <taxon>Mastigamoebida</taxon>
        <taxon>Entamoebidae</taxon>
        <taxon>Entamoeba</taxon>
    </lineage>
</organism>
<keyword evidence="5" id="KW-1133">Transmembrane helix</keyword>
<dbReference type="PANTHER" id="PTHR45704">
    <property type="entry name" value="RAS-LIKE FAMILY MEMBER 11"/>
    <property type="match status" value="1"/>
</dbReference>
<keyword evidence="7" id="KW-1185">Reference proteome</keyword>
<evidence type="ECO:0000256" key="2">
    <source>
        <dbReference type="ARBA" id="ARBA00011984"/>
    </source>
</evidence>
<dbReference type="SMART" id="SM00175">
    <property type="entry name" value="RAB"/>
    <property type="match status" value="1"/>
</dbReference>
<dbReference type="EMBL" id="KB207112">
    <property type="protein sequence ID" value="ELP84565.1"/>
    <property type="molecule type" value="Genomic_DNA"/>
</dbReference>
<dbReference type="VEuPathDB" id="AmoebaDB:EIN_171200"/>
<evidence type="ECO:0000313" key="7">
    <source>
        <dbReference type="Proteomes" id="UP000014680"/>
    </source>
</evidence>
<dbReference type="InterPro" id="IPR001806">
    <property type="entry name" value="Small_GTPase"/>
</dbReference>
<dbReference type="Gene3D" id="3.40.50.300">
    <property type="entry name" value="P-loop containing nucleotide triphosphate hydrolases"/>
    <property type="match status" value="1"/>
</dbReference>
<evidence type="ECO:0000313" key="6">
    <source>
        <dbReference type="EMBL" id="ELP84565.1"/>
    </source>
</evidence>
<protein>
    <recommendedName>
        <fullName evidence="2">small monomeric GTPase</fullName>
        <ecNumber evidence="2">3.6.5.2</ecNumber>
    </recommendedName>
</protein>
<dbReference type="PRINTS" id="PR00449">
    <property type="entry name" value="RASTRNSFRMNG"/>
</dbReference>
<accession>A0A0A1TYD9</accession>
<keyword evidence="5" id="KW-0472">Membrane</keyword>
<dbReference type="CDD" id="cd00154">
    <property type="entry name" value="Rab"/>
    <property type="match status" value="1"/>
</dbReference>
<dbReference type="EC" id="3.6.5.2" evidence="2"/>
<dbReference type="SMART" id="SM00174">
    <property type="entry name" value="RHO"/>
    <property type="match status" value="1"/>
</dbReference>
<dbReference type="GO" id="GO:0005525">
    <property type="term" value="F:GTP binding"/>
    <property type="evidence" value="ECO:0007669"/>
    <property type="project" value="InterPro"/>
</dbReference>
<gene>
    <name evidence="6" type="ORF">EIN_171200</name>
</gene>
<dbReference type="Pfam" id="PF00071">
    <property type="entry name" value="Ras"/>
    <property type="match status" value="1"/>
</dbReference>
<dbReference type="PROSITE" id="PS51419">
    <property type="entry name" value="RAB"/>
    <property type="match status" value="1"/>
</dbReference>
<keyword evidence="3" id="KW-0378">Hydrolase</keyword>
<proteinExistence type="inferred from homology"/>